<accession>A0A9Q0H1M8</accession>
<organism evidence="1 2">
    <name type="scientific">Protea cynaroides</name>
    <dbReference type="NCBI Taxonomy" id="273540"/>
    <lineage>
        <taxon>Eukaryota</taxon>
        <taxon>Viridiplantae</taxon>
        <taxon>Streptophyta</taxon>
        <taxon>Embryophyta</taxon>
        <taxon>Tracheophyta</taxon>
        <taxon>Spermatophyta</taxon>
        <taxon>Magnoliopsida</taxon>
        <taxon>Proteales</taxon>
        <taxon>Proteaceae</taxon>
        <taxon>Protea</taxon>
    </lineage>
</organism>
<keyword evidence="2" id="KW-1185">Reference proteome</keyword>
<dbReference type="Proteomes" id="UP001141806">
    <property type="component" value="Unassembled WGS sequence"/>
</dbReference>
<comment type="caution">
    <text evidence="1">The sequence shown here is derived from an EMBL/GenBank/DDBJ whole genome shotgun (WGS) entry which is preliminary data.</text>
</comment>
<proteinExistence type="predicted"/>
<dbReference type="AlphaFoldDB" id="A0A9Q0H1M8"/>
<sequence>MVLDELQQEIEAIKRDPEDYLKAGRFRKRGKKKKKYKPTSFGRDLQLPCLLFLMYSMRISSSSVVQGPFFSPCLSQQGALPMVYLRHSLNEAGRKIRKQMLRSTEMSSLQS</sequence>
<dbReference type="EMBL" id="JAMYWD010000010">
    <property type="protein sequence ID" value="KAJ4957913.1"/>
    <property type="molecule type" value="Genomic_DNA"/>
</dbReference>
<evidence type="ECO:0000313" key="2">
    <source>
        <dbReference type="Proteomes" id="UP001141806"/>
    </source>
</evidence>
<reference evidence="1" key="1">
    <citation type="journal article" date="2023" name="Plant J.">
        <title>The genome of the king protea, Protea cynaroides.</title>
        <authorList>
            <person name="Chang J."/>
            <person name="Duong T.A."/>
            <person name="Schoeman C."/>
            <person name="Ma X."/>
            <person name="Roodt D."/>
            <person name="Barker N."/>
            <person name="Li Z."/>
            <person name="Van de Peer Y."/>
            <person name="Mizrachi E."/>
        </authorList>
    </citation>
    <scope>NUCLEOTIDE SEQUENCE</scope>
    <source>
        <tissue evidence="1">Young leaves</tissue>
    </source>
</reference>
<gene>
    <name evidence="1" type="ORF">NE237_025024</name>
</gene>
<name>A0A9Q0H1M8_9MAGN</name>
<protein>
    <submittedName>
        <fullName evidence="1">Uncharacterized protein</fullName>
    </submittedName>
</protein>
<evidence type="ECO:0000313" key="1">
    <source>
        <dbReference type="EMBL" id="KAJ4957913.1"/>
    </source>
</evidence>